<protein>
    <submittedName>
        <fullName evidence="2">Uncharacterized protein</fullName>
    </submittedName>
</protein>
<name>A0A7S3FZP5_9EUKA</name>
<proteinExistence type="predicted"/>
<feature type="compositionally biased region" description="Polar residues" evidence="1">
    <location>
        <begin position="276"/>
        <end position="289"/>
    </location>
</feature>
<dbReference type="AlphaFoldDB" id="A0A7S3FZP5"/>
<reference evidence="2" key="1">
    <citation type="submission" date="2021-01" db="EMBL/GenBank/DDBJ databases">
        <authorList>
            <person name="Corre E."/>
            <person name="Pelletier E."/>
            <person name="Niang G."/>
            <person name="Scheremetjew M."/>
            <person name="Finn R."/>
            <person name="Kale V."/>
            <person name="Holt S."/>
            <person name="Cochrane G."/>
            <person name="Meng A."/>
            <person name="Brown T."/>
            <person name="Cohen L."/>
        </authorList>
    </citation>
    <scope>NUCLEOTIDE SEQUENCE</scope>
    <source>
        <strain evidence="2">NIES-2562</strain>
    </source>
</reference>
<feature type="region of interest" description="Disordered" evidence="1">
    <location>
        <begin position="259"/>
        <end position="289"/>
    </location>
</feature>
<accession>A0A7S3FZP5</accession>
<gene>
    <name evidence="2" type="ORF">PBIL07802_LOCUS4702</name>
</gene>
<evidence type="ECO:0000256" key="1">
    <source>
        <dbReference type="SAM" id="MobiDB-lite"/>
    </source>
</evidence>
<organism evidence="2">
    <name type="scientific">Palpitomonas bilix</name>
    <dbReference type="NCBI Taxonomy" id="652834"/>
    <lineage>
        <taxon>Eukaryota</taxon>
        <taxon>Eukaryota incertae sedis</taxon>
    </lineage>
</organism>
<evidence type="ECO:0000313" key="2">
    <source>
        <dbReference type="EMBL" id="CAE0242537.1"/>
    </source>
</evidence>
<sequence length="289" mass="31375">MMGDRKNAGTWMFILGPTASSVTARKGRLAGAPQRVSISANERGSKKEEALGKFGQGIRLRGDVKRHCASNGDGLAERPESEKVVPLPVRHGLSRFIQLISSQKRGSNIDKLLRRLPPPVKRTDRFPHHQGGPIADLRKGIVREAWASGKNTSVKDVQCAPKHELQKRAKTPVKGTLVALKALEKQIDSPYAESLKMIQQRDKYVEKVEVCALSPNSSGAALTTMPGGYRYMLKISSRQTGNRSGRPQSAALPCRETLALPRRPSSGPGTKPLSINVVSASTSCPTDRS</sequence>
<dbReference type="EMBL" id="HBIB01007596">
    <property type="protein sequence ID" value="CAE0242537.1"/>
    <property type="molecule type" value="Transcribed_RNA"/>
</dbReference>